<comment type="caution">
    <text evidence="1">The sequence shown here is derived from an EMBL/GenBank/DDBJ whole genome shotgun (WGS) entry which is preliminary data.</text>
</comment>
<sequence length="252" mass="29940">MSNQTYIIRELIDKLSQQHKDYKLFKQLIKRQSKALESFNNEMIQISRQYNSDLFNGIHYHMSHFQSDLQNQYALLKELGKHFYEIKQEAQYYSKNYTKFELKLNSTSNAFDENSLKVKQTLQETTNFWAQKQEYSVIRINDMSNKGEEIIKKTNSLIYKFSEKHFFFIENYKTCSGRKSRNSSCNRTSSSIQSGLKSKETTSIYQDKSIDQTNCFQVGQSIQDFESNFNTLSIIEKEQSQLEDRRNLKKWA</sequence>
<dbReference type="OMA" id="IDQTNCF"/>
<gene>
    <name evidence="1" type="ORF">PPRIM_AZ9-3.1.T1470084</name>
</gene>
<name>A0A8S1Q8A2_PARPR</name>
<organism evidence="1 2">
    <name type="scientific">Paramecium primaurelia</name>
    <dbReference type="NCBI Taxonomy" id="5886"/>
    <lineage>
        <taxon>Eukaryota</taxon>
        <taxon>Sar</taxon>
        <taxon>Alveolata</taxon>
        <taxon>Ciliophora</taxon>
        <taxon>Intramacronucleata</taxon>
        <taxon>Oligohymenophorea</taxon>
        <taxon>Peniculida</taxon>
        <taxon>Parameciidae</taxon>
        <taxon>Paramecium</taxon>
    </lineage>
</organism>
<dbReference type="Proteomes" id="UP000688137">
    <property type="component" value="Unassembled WGS sequence"/>
</dbReference>
<dbReference type="EMBL" id="CAJJDM010000151">
    <property type="protein sequence ID" value="CAD8111375.1"/>
    <property type="molecule type" value="Genomic_DNA"/>
</dbReference>
<proteinExistence type="predicted"/>
<protein>
    <submittedName>
        <fullName evidence="1">Uncharacterized protein</fullName>
    </submittedName>
</protein>
<dbReference type="AlphaFoldDB" id="A0A8S1Q8A2"/>
<evidence type="ECO:0000313" key="1">
    <source>
        <dbReference type="EMBL" id="CAD8111375.1"/>
    </source>
</evidence>
<accession>A0A8S1Q8A2</accession>
<keyword evidence="2" id="KW-1185">Reference proteome</keyword>
<evidence type="ECO:0000313" key="2">
    <source>
        <dbReference type="Proteomes" id="UP000688137"/>
    </source>
</evidence>
<reference evidence="1" key="1">
    <citation type="submission" date="2021-01" db="EMBL/GenBank/DDBJ databases">
        <authorList>
            <consortium name="Genoscope - CEA"/>
            <person name="William W."/>
        </authorList>
    </citation>
    <scope>NUCLEOTIDE SEQUENCE</scope>
</reference>